<sequence>MDNKRIVLVNDDGPESPGLLALAGVLRNAGHDVFIATTSTQKSGSSKSVSFEIRYSLGELNGHKALIVDGTPASAVTIALTVLRVPADIIISGINLGPNLGLWDILSSGTVGAVLEGALFGKPGVAVSLVAENSSKYEKLGFSDYENAAGVLLRILDFLEWSFPCDALNINIPLERSGEVKVTIPERTPPRNLYMCKDNACRMGHWSLDNSYPCVDSISDICAVKNGAISITPLFIDSFGKRGMDIVEKLQNIFLNKRF</sequence>
<dbReference type="GO" id="GO:0008254">
    <property type="term" value="F:3'-nucleotidase activity"/>
    <property type="evidence" value="ECO:0007669"/>
    <property type="project" value="TreeGrafter"/>
</dbReference>
<keyword evidence="2 6" id="KW-0963">Cytoplasm</keyword>
<feature type="binding site" evidence="6">
    <location>
        <position position="95"/>
    </location>
    <ligand>
        <name>a divalent metal cation</name>
        <dbReference type="ChEBI" id="CHEBI:60240"/>
    </ligand>
</feature>
<dbReference type="GO" id="GO:0000166">
    <property type="term" value="F:nucleotide binding"/>
    <property type="evidence" value="ECO:0007669"/>
    <property type="project" value="UniProtKB-KW"/>
</dbReference>
<dbReference type="EMBL" id="DSAY01000061">
    <property type="protein sequence ID" value="HDP14779.1"/>
    <property type="molecule type" value="Genomic_DNA"/>
</dbReference>
<evidence type="ECO:0000256" key="3">
    <source>
        <dbReference type="ARBA" id="ARBA00022723"/>
    </source>
</evidence>
<evidence type="ECO:0000256" key="5">
    <source>
        <dbReference type="ARBA" id="ARBA00022801"/>
    </source>
</evidence>
<dbReference type="EC" id="3.1.3.5" evidence="6"/>
<feature type="binding site" evidence="6">
    <location>
        <position position="43"/>
    </location>
    <ligand>
        <name>a divalent metal cation</name>
        <dbReference type="ChEBI" id="CHEBI:60240"/>
    </ligand>
</feature>
<dbReference type="InterPro" id="IPR002828">
    <property type="entry name" value="SurE-like_Pase/nucleotidase"/>
</dbReference>
<dbReference type="InterPro" id="IPR036523">
    <property type="entry name" value="SurE-like_sf"/>
</dbReference>
<dbReference type="PANTHER" id="PTHR30457:SF12">
    <property type="entry name" value="5'_3'-NUCLEOTIDASE SURE"/>
    <property type="match status" value="1"/>
</dbReference>
<name>A0A7C1CCT1_9CREN</name>
<feature type="binding site" evidence="6">
    <location>
        <position position="11"/>
    </location>
    <ligand>
        <name>a divalent metal cation</name>
        <dbReference type="ChEBI" id="CHEBI:60240"/>
    </ligand>
</feature>
<reference evidence="8" key="1">
    <citation type="journal article" date="2020" name="mSystems">
        <title>Genome- and Community-Level Interaction Insights into Carbon Utilization and Element Cycling Functions of Hydrothermarchaeota in Hydrothermal Sediment.</title>
        <authorList>
            <person name="Zhou Z."/>
            <person name="Liu Y."/>
            <person name="Xu W."/>
            <person name="Pan J."/>
            <person name="Luo Z.H."/>
            <person name="Li M."/>
        </authorList>
    </citation>
    <scope>NUCLEOTIDE SEQUENCE [LARGE SCALE GENOMIC DNA]</scope>
    <source>
        <strain evidence="8">SpSt-116</strain>
    </source>
</reference>
<evidence type="ECO:0000256" key="4">
    <source>
        <dbReference type="ARBA" id="ARBA00022741"/>
    </source>
</evidence>
<dbReference type="GO" id="GO:0004309">
    <property type="term" value="F:exopolyphosphatase activity"/>
    <property type="evidence" value="ECO:0007669"/>
    <property type="project" value="TreeGrafter"/>
</dbReference>
<gene>
    <name evidence="6 8" type="primary">surE</name>
    <name evidence="8" type="ORF">ENN26_03240</name>
</gene>
<dbReference type="SUPFAM" id="SSF64167">
    <property type="entry name" value="SurE-like"/>
    <property type="match status" value="1"/>
</dbReference>
<proteinExistence type="inferred from homology"/>
<feature type="domain" description="Survival protein SurE-like phosphatase/nucleotidase" evidence="7">
    <location>
        <begin position="6"/>
        <end position="183"/>
    </location>
</feature>
<dbReference type="Gene3D" id="3.40.1210.10">
    <property type="entry name" value="Survival protein SurE-like phosphatase/nucleotidase"/>
    <property type="match status" value="1"/>
</dbReference>
<dbReference type="GO" id="GO:0008253">
    <property type="term" value="F:5'-nucleotidase activity"/>
    <property type="evidence" value="ECO:0007669"/>
    <property type="project" value="UniProtKB-UniRule"/>
</dbReference>
<protein>
    <recommendedName>
        <fullName evidence="6">5'-nucleotidase SurE</fullName>
        <ecNumber evidence="6">3.1.3.5</ecNumber>
    </recommendedName>
    <alternativeName>
        <fullName evidence="6">Nucleoside 5'-monophosphate phosphohydrolase</fullName>
    </alternativeName>
</protein>
<keyword evidence="3 6" id="KW-0479">Metal-binding</keyword>
<evidence type="ECO:0000313" key="8">
    <source>
        <dbReference type="EMBL" id="HDP14779.1"/>
    </source>
</evidence>
<dbReference type="InterPro" id="IPR030048">
    <property type="entry name" value="SurE"/>
</dbReference>
<feature type="binding site" evidence="6">
    <location>
        <position position="12"/>
    </location>
    <ligand>
        <name>a divalent metal cation</name>
        <dbReference type="ChEBI" id="CHEBI:60240"/>
    </ligand>
</feature>
<comment type="catalytic activity">
    <reaction evidence="6">
        <text>a ribonucleoside 5'-phosphate + H2O = a ribonucleoside + phosphate</text>
        <dbReference type="Rhea" id="RHEA:12484"/>
        <dbReference type="ChEBI" id="CHEBI:15377"/>
        <dbReference type="ChEBI" id="CHEBI:18254"/>
        <dbReference type="ChEBI" id="CHEBI:43474"/>
        <dbReference type="ChEBI" id="CHEBI:58043"/>
        <dbReference type="EC" id="3.1.3.5"/>
    </reaction>
</comment>
<organism evidence="8">
    <name type="scientific">Thermofilum adornatum</name>
    <dbReference type="NCBI Taxonomy" id="1365176"/>
    <lineage>
        <taxon>Archaea</taxon>
        <taxon>Thermoproteota</taxon>
        <taxon>Thermoprotei</taxon>
        <taxon>Thermofilales</taxon>
        <taxon>Thermofilaceae</taxon>
        <taxon>Thermofilum</taxon>
    </lineage>
</organism>
<dbReference type="NCBIfam" id="TIGR00087">
    <property type="entry name" value="surE"/>
    <property type="match status" value="1"/>
</dbReference>
<evidence type="ECO:0000256" key="6">
    <source>
        <dbReference type="HAMAP-Rule" id="MF_00060"/>
    </source>
</evidence>
<keyword evidence="5 6" id="KW-0378">Hydrolase</keyword>
<dbReference type="AlphaFoldDB" id="A0A7C1CCT1"/>
<keyword evidence="4 6" id="KW-0547">Nucleotide-binding</keyword>
<dbReference type="Pfam" id="PF01975">
    <property type="entry name" value="SurE"/>
    <property type="match status" value="1"/>
</dbReference>
<evidence type="ECO:0000256" key="2">
    <source>
        <dbReference type="ARBA" id="ARBA00022490"/>
    </source>
</evidence>
<evidence type="ECO:0000256" key="1">
    <source>
        <dbReference type="ARBA" id="ARBA00011062"/>
    </source>
</evidence>
<dbReference type="GO" id="GO:0005737">
    <property type="term" value="C:cytoplasm"/>
    <property type="evidence" value="ECO:0007669"/>
    <property type="project" value="UniProtKB-SubCell"/>
</dbReference>
<accession>A0A7C1CCT1</accession>
<comment type="function">
    <text evidence="6">Nucleotidase that shows phosphatase activity on nucleoside 5'-monophosphates.</text>
</comment>
<dbReference type="GO" id="GO:0046872">
    <property type="term" value="F:metal ion binding"/>
    <property type="evidence" value="ECO:0007669"/>
    <property type="project" value="UniProtKB-UniRule"/>
</dbReference>
<comment type="similarity">
    <text evidence="1 6">Belongs to the SurE nucleotidase family.</text>
</comment>
<comment type="cofactor">
    <cofactor evidence="6">
        <name>a divalent metal cation</name>
        <dbReference type="ChEBI" id="CHEBI:60240"/>
    </cofactor>
    <text evidence="6">Binds 1 divalent metal cation per subunit.</text>
</comment>
<comment type="caution">
    <text evidence="8">The sequence shown here is derived from an EMBL/GenBank/DDBJ whole genome shotgun (WGS) entry which is preliminary data.</text>
</comment>
<comment type="subcellular location">
    <subcellularLocation>
        <location evidence="6">Cytoplasm</location>
    </subcellularLocation>
</comment>
<evidence type="ECO:0000259" key="7">
    <source>
        <dbReference type="Pfam" id="PF01975"/>
    </source>
</evidence>
<dbReference type="PANTHER" id="PTHR30457">
    <property type="entry name" value="5'-NUCLEOTIDASE SURE"/>
    <property type="match status" value="1"/>
</dbReference>
<dbReference type="HAMAP" id="MF_00060">
    <property type="entry name" value="SurE"/>
    <property type="match status" value="1"/>
</dbReference>